<evidence type="ECO:0000313" key="1">
    <source>
        <dbReference type="EMBL" id="KAG0553673.1"/>
    </source>
</evidence>
<proteinExistence type="predicted"/>
<reference evidence="1" key="1">
    <citation type="submission" date="2020-06" db="EMBL/GenBank/DDBJ databases">
        <title>WGS assembly of Ceratodon purpureus strain R40.</title>
        <authorList>
            <person name="Carey S.B."/>
            <person name="Jenkins J."/>
            <person name="Shu S."/>
            <person name="Lovell J.T."/>
            <person name="Sreedasyam A."/>
            <person name="Maumus F."/>
            <person name="Tiley G.P."/>
            <person name="Fernandez-Pozo N."/>
            <person name="Barry K."/>
            <person name="Chen C."/>
            <person name="Wang M."/>
            <person name="Lipzen A."/>
            <person name="Daum C."/>
            <person name="Saski C.A."/>
            <person name="Payton A.C."/>
            <person name="Mcbreen J.C."/>
            <person name="Conrad R.E."/>
            <person name="Kollar L.M."/>
            <person name="Olsson S."/>
            <person name="Huttunen S."/>
            <person name="Landis J.B."/>
            <person name="Wickett N.J."/>
            <person name="Johnson M.G."/>
            <person name="Rensing S.A."/>
            <person name="Grimwood J."/>
            <person name="Schmutz J."/>
            <person name="Mcdaniel S.F."/>
        </authorList>
    </citation>
    <scope>NUCLEOTIDE SEQUENCE</scope>
    <source>
        <strain evidence="1">R40</strain>
    </source>
</reference>
<dbReference type="Proteomes" id="UP000822688">
    <property type="component" value="Chromosome 12"/>
</dbReference>
<name>A0A8T0G375_CERPU</name>
<sequence length="109" mass="11752">MLQKFSSSVSLSFPGTHYNHYRGMLQSLACKSSHANCLTTPSTVARAQNMNGKQGQPLGICNKMEPHAVMDDTKSGSSGREQAPNYKLVLCSGMSPRVTVEISVDDSCL</sequence>
<dbReference type="AlphaFoldDB" id="A0A8T0G375"/>
<comment type="caution">
    <text evidence="1">The sequence shown here is derived from an EMBL/GenBank/DDBJ whole genome shotgun (WGS) entry which is preliminary data.</text>
</comment>
<gene>
    <name evidence="1" type="ORF">KC19_12G030200</name>
</gene>
<keyword evidence="2" id="KW-1185">Reference proteome</keyword>
<protein>
    <submittedName>
        <fullName evidence="1">Uncharacterized protein</fullName>
    </submittedName>
</protein>
<organism evidence="1 2">
    <name type="scientific">Ceratodon purpureus</name>
    <name type="common">Fire moss</name>
    <name type="synonym">Dicranum purpureum</name>
    <dbReference type="NCBI Taxonomy" id="3225"/>
    <lineage>
        <taxon>Eukaryota</taxon>
        <taxon>Viridiplantae</taxon>
        <taxon>Streptophyta</taxon>
        <taxon>Embryophyta</taxon>
        <taxon>Bryophyta</taxon>
        <taxon>Bryophytina</taxon>
        <taxon>Bryopsida</taxon>
        <taxon>Dicranidae</taxon>
        <taxon>Pseudoditrichales</taxon>
        <taxon>Ditrichaceae</taxon>
        <taxon>Ceratodon</taxon>
    </lineage>
</organism>
<evidence type="ECO:0000313" key="2">
    <source>
        <dbReference type="Proteomes" id="UP000822688"/>
    </source>
</evidence>
<accession>A0A8T0G375</accession>
<dbReference type="EMBL" id="CM026433">
    <property type="protein sequence ID" value="KAG0553673.1"/>
    <property type="molecule type" value="Genomic_DNA"/>
</dbReference>